<name>A0ABP5Z987_9ACTN</name>
<protein>
    <recommendedName>
        <fullName evidence="3">Acyl carrier protein</fullName>
    </recommendedName>
</protein>
<dbReference type="SUPFAM" id="SSF47336">
    <property type="entry name" value="ACP-like"/>
    <property type="match status" value="1"/>
</dbReference>
<keyword evidence="2" id="KW-1185">Reference proteome</keyword>
<gene>
    <name evidence="1" type="ORF">GCM10010422_44720</name>
</gene>
<sequence>MDLGCLDDFLRLLHDECCIDLRGRDAATRLADVPEWDSVLLLRLLTVLEEETGRRLSVQPFLTARTFGDIHACVKEQA</sequence>
<comment type="caution">
    <text evidence="1">The sequence shown here is derived from an EMBL/GenBank/DDBJ whole genome shotgun (WGS) entry which is preliminary data.</text>
</comment>
<accession>A0ABP5Z987</accession>
<dbReference type="Proteomes" id="UP001501721">
    <property type="component" value="Unassembled WGS sequence"/>
</dbReference>
<dbReference type="Gene3D" id="1.10.1200.10">
    <property type="entry name" value="ACP-like"/>
    <property type="match status" value="1"/>
</dbReference>
<reference evidence="2" key="1">
    <citation type="journal article" date="2019" name="Int. J. Syst. Evol. Microbiol.">
        <title>The Global Catalogue of Microorganisms (GCM) 10K type strain sequencing project: providing services to taxonomists for standard genome sequencing and annotation.</title>
        <authorList>
            <consortium name="The Broad Institute Genomics Platform"/>
            <consortium name="The Broad Institute Genome Sequencing Center for Infectious Disease"/>
            <person name="Wu L."/>
            <person name="Ma J."/>
        </authorList>
    </citation>
    <scope>NUCLEOTIDE SEQUENCE [LARGE SCALE GENOMIC DNA]</scope>
    <source>
        <strain evidence="2">JCM 6923</strain>
    </source>
</reference>
<evidence type="ECO:0008006" key="3">
    <source>
        <dbReference type="Google" id="ProtNLM"/>
    </source>
</evidence>
<dbReference type="RefSeq" id="WP_136100926.1">
    <property type="nucleotide sequence ID" value="NZ_BAAATL010000021.1"/>
</dbReference>
<evidence type="ECO:0000313" key="2">
    <source>
        <dbReference type="Proteomes" id="UP001501721"/>
    </source>
</evidence>
<proteinExistence type="predicted"/>
<organism evidence="1 2">
    <name type="scientific">Streptomyces graminearus</name>
    <dbReference type="NCBI Taxonomy" id="284030"/>
    <lineage>
        <taxon>Bacteria</taxon>
        <taxon>Bacillati</taxon>
        <taxon>Actinomycetota</taxon>
        <taxon>Actinomycetes</taxon>
        <taxon>Kitasatosporales</taxon>
        <taxon>Streptomycetaceae</taxon>
        <taxon>Streptomyces</taxon>
    </lineage>
</organism>
<evidence type="ECO:0000313" key="1">
    <source>
        <dbReference type="EMBL" id="GAA2492811.1"/>
    </source>
</evidence>
<dbReference type="EMBL" id="BAAATL010000021">
    <property type="protein sequence ID" value="GAA2492811.1"/>
    <property type="molecule type" value="Genomic_DNA"/>
</dbReference>
<dbReference type="InterPro" id="IPR036736">
    <property type="entry name" value="ACP-like_sf"/>
</dbReference>